<dbReference type="InterPro" id="IPR012902">
    <property type="entry name" value="N_methyl_site"/>
</dbReference>
<evidence type="ECO:0000256" key="1">
    <source>
        <dbReference type="ARBA" id="ARBA00004241"/>
    </source>
</evidence>
<evidence type="ECO:0000313" key="5">
    <source>
        <dbReference type="Proteomes" id="UP001519293"/>
    </source>
</evidence>
<reference evidence="4 5" key="1">
    <citation type="submission" date="2021-03" db="EMBL/GenBank/DDBJ databases">
        <title>Genomic Encyclopedia of Type Strains, Phase IV (KMG-IV): sequencing the most valuable type-strain genomes for metagenomic binning, comparative biology and taxonomic classification.</title>
        <authorList>
            <person name="Goeker M."/>
        </authorList>
    </citation>
    <scope>NUCLEOTIDE SEQUENCE [LARGE SCALE GENOMIC DNA]</scope>
    <source>
        <strain evidence="4 5">DSM 26675</strain>
    </source>
</reference>
<keyword evidence="5" id="KW-1185">Reference proteome</keyword>
<evidence type="ECO:0000256" key="2">
    <source>
        <dbReference type="ARBA" id="ARBA00023287"/>
    </source>
</evidence>
<dbReference type="EMBL" id="JAGIKZ010000004">
    <property type="protein sequence ID" value="MBP2240592.1"/>
    <property type="molecule type" value="Genomic_DNA"/>
</dbReference>
<keyword evidence="3" id="KW-0812">Transmembrane</keyword>
<dbReference type="Gene3D" id="3.30.700.10">
    <property type="entry name" value="Glycoprotein, Type 4 Pilin"/>
    <property type="match status" value="1"/>
</dbReference>
<dbReference type="SUPFAM" id="SSF54523">
    <property type="entry name" value="Pili subunits"/>
    <property type="match status" value="1"/>
</dbReference>
<sequence>MLQKLGKKLKNEKGLTLIELLAVIVILGIIAAIAIPSIGGIIQKSKEDAVRADAIQILNAAKLHVSSTGIDEDETSDTLTKAVLQQYMEGSSFKEEYTVEVTLPADGKETVFALTGSAKAGKKTMTFKEATLDNINKNENIEIK</sequence>
<keyword evidence="3" id="KW-0472">Membrane</keyword>
<accession>A0ABS4RCH8</accession>
<evidence type="ECO:0000256" key="3">
    <source>
        <dbReference type="SAM" id="Phobius"/>
    </source>
</evidence>
<proteinExistence type="predicted"/>
<protein>
    <submittedName>
        <fullName evidence="4">Type IV pilus assembly protein PilA</fullName>
    </submittedName>
</protein>
<feature type="transmembrane region" description="Helical" evidence="3">
    <location>
        <begin position="20"/>
        <end position="42"/>
    </location>
</feature>
<gene>
    <name evidence="4" type="ORF">J2Z40_001149</name>
</gene>
<dbReference type="PROSITE" id="PS00409">
    <property type="entry name" value="PROKAR_NTER_METHYL"/>
    <property type="match status" value="1"/>
</dbReference>
<name>A0ABS4RCH8_9BACI</name>
<dbReference type="Proteomes" id="UP001519293">
    <property type="component" value="Unassembled WGS sequence"/>
</dbReference>
<dbReference type="NCBIfam" id="TIGR02532">
    <property type="entry name" value="IV_pilin_GFxxxE"/>
    <property type="match status" value="1"/>
</dbReference>
<organism evidence="4 5">
    <name type="scientific">Cytobacillus eiseniae</name>
    <dbReference type="NCBI Taxonomy" id="762947"/>
    <lineage>
        <taxon>Bacteria</taxon>
        <taxon>Bacillati</taxon>
        <taxon>Bacillota</taxon>
        <taxon>Bacilli</taxon>
        <taxon>Bacillales</taxon>
        <taxon>Bacillaceae</taxon>
        <taxon>Cytobacillus</taxon>
    </lineage>
</organism>
<keyword evidence="3" id="KW-1133">Transmembrane helix</keyword>
<keyword evidence="2" id="KW-0178">Competence</keyword>
<evidence type="ECO:0000313" key="4">
    <source>
        <dbReference type="EMBL" id="MBP2240592.1"/>
    </source>
</evidence>
<dbReference type="InterPro" id="IPR045584">
    <property type="entry name" value="Pilin-like"/>
</dbReference>
<dbReference type="RefSeq" id="WP_066396401.1">
    <property type="nucleotide sequence ID" value="NZ_JAGIKZ010000004.1"/>
</dbReference>
<dbReference type="Pfam" id="PF07963">
    <property type="entry name" value="N_methyl"/>
    <property type="match status" value="1"/>
</dbReference>
<comment type="subcellular location">
    <subcellularLocation>
        <location evidence="1">Cell surface</location>
    </subcellularLocation>
</comment>
<comment type="caution">
    <text evidence="4">The sequence shown here is derived from an EMBL/GenBank/DDBJ whole genome shotgun (WGS) entry which is preliminary data.</text>
</comment>